<organism evidence="2 3">
    <name type="scientific">Fusarium equiseti</name>
    <name type="common">Fusarium scirpi</name>
    <dbReference type="NCBI Taxonomy" id="61235"/>
    <lineage>
        <taxon>Eukaryota</taxon>
        <taxon>Fungi</taxon>
        <taxon>Dikarya</taxon>
        <taxon>Ascomycota</taxon>
        <taxon>Pezizomycotina</taxon>
        <taxon>Sordariomycetes</taxon>
        <taxon>Hypocreomycetidae</taxon>
        <taxon>Hypocreales</taxon>
        <taxon>Nectriaceae</taxon>
        <taxon>Fusarium</taxon>
        <taxon>Fusarium incarnatum-equiseti species complex</taxon>
    </lineage>
</organism>
<dbReference type="InterPro" id="IPR036404">
    <property type="entry name" value="Jacalin-like_lectin_dom_sf"/>
</dbReference>
<evidence type="ECO:0000313" key="3">
    <source>
        <dbReference type="Proteomes" id="UP001152024"/>
    </source>
</evidence>
<gene>
    <name evidence="2" type="ORF">NW768_004648</name>
</gene>
<dbReference type="EMBL" id="JAOQBH010000006">
    <property type="protein sequence ID" value="KAJ4135037.1"/>
    <property type="molecule type" value="Genomic_DNA"/>
</dbReference>
<name>A0ABQ8RGS9_FUSEQ</name>
<evidence type="ECO:0000259" key="1">
    <source>
        <dbReference type="Pfam" id="PF01419"/>
    </source>
</evidence>
<proteinExistence type="predicted"/>
<dbReference type="Proteomes" id="UP001152024">
    <property type="component" value="Unassembled WGS sequence"/>
</dbReference>
<comment type="caution">
    <text evidence="2">The sequence shown here is derived from an EMBL/GenBank/DDBJ whole genome shotgun (WGS) entry which is preliminary data.</text>
</comment>
<protein>
    <recommendedName>
        <fullName evidence="1">Jacalin-type lectin domain-containing protein</fullName>
    </recommendedName>
</protein>
<evidence type="ECO:0000313" key="2">
    <source>
        <dbReference type="EMBL" id="KAJ4135037.1"/>
    </source>
</evidence>
<dbReference type="InterPro" id="IPR001229">
    <property type="entry name" value="Jacalin-like_lectin_dom"/>
</dbReference>
<dbReference type="SUPFAM" id="SSF51101">
    <property type="entry name" value="Mannose-binding lectins"/>
    <property type="match status" value="1"/>
</dbReference>
<dbReference type="Gene3D" id="2.100.10.30">
    <property type="entry name" value="Jacalin-like lectin domain"/>
    <property type="match status" value="1"/>
</dbReference>
<keyword evidence="3" id="KW-1185">Reference proteome</keyword>
<reference evidence="2" key="1">
    <citation type="submission" date="2022-09" db="EMBL/GenBank/DDBJ databases">
        <title>Fusarium specimens isolated from Avocado Roots.</title>
        <authorList>
            <person name="Stajich J."/>
            <person name="Roper C."/>
            <person name="Heimlech-Rivalta G."/>
        </authorList>
    </citation>
    <scope>NUCLEOTIDE SEQUENCE</scope>
    <source>
        <strain evidence="2">CF00095</strain>
    </source>
</reference>
<dbReference type="Pfam" id="PF01419">
    <property type="entry name" value="Jacalin"/>
    <property type="match status" value="1"/>
</dbReference>
<sequence>MKMGTFERGQRYTGLTKQCQKYHEQHTMHALACEARSKELFKAVTAIAAAQGKNLDQLFALSDFSNIIFDGGFEYHGPESVGKSLSFAQWFFLVSTVGLGHGASALLYYVGCTLGITADSHPLNARMPVASLFRLARDTAIPWARMSGFLQQKSGNYNVPIIKLELDAGEIPYRDSTGTIHRLASIRLDACAHSIMMKAIFDAISSLTSKAIKHVEDPLSFDITKEFITTSESLINVFDKVADQALEWTRDYDRIYQKKYLGDDPDLTNHAFELRKAVPSNIIRLDVSHDFAVDSLRAETAAYDGIRFGGFGRNENSIPLDDGEAITGASWNTGVLAEDSTKRVIFNLIINTTERKLGPFGTGSHKVDANSEEQVFEVPDGMKVYGLVDSAGKYIEHRGDVIMESGRFIAELRFIVGPAE</sequence>
<feature type="domain" description="Jacalin-type lectin" evidence="1">
    <location>
        <begin position="284"/>
        <end position="397"/>
    </location>
</feature>
<accession>A0ABQ8RGS9</accession>